<dbReference type="Pfam" id="PF00004">
    <property type="entry name" value="AAA"/>
    <property type="match status" value="1"/>
</dbReference>
<evidence type="ECO:0000259" key="1">
    <source>
        <dbReference type="Pfam" id="PF00004"/>
    </source>
</evidence>
<keyword evidence="3" id="KW-1185">Reference proteome</keyword>
<gene>
    <name evidence="2" type="ORF">PR048_012717</name>
</gene>
<feature type="domain" description="ATPase AAA-type core" evidence="1">
    <location>
        <begin position="8"/>
        <end position="56"/>
    </location>
</feature>
<comment type="caution">
    <text evidence="2">The sequence shown here is derived from an EMBL/GenBank/DDBJ whole genome shotgun (WGS) entry which is preliminary data.</text>
</comment>
<proteinExistence type="predicted"/>
<dbReference type="Proteomes" id="UP001159363">
    <property type="component" value="Chromosome X"/>
</dbReference>
<organism evidence="2 3">
    <name type="scientific">Dryococelus australis</name>
    <dbReference type="NCBI Taxonomy" id="614101"/>
    <lineage>
        <taxon>Eukaryota</taxon>
        <taxon>Metazoa</taxon>
        <taxon>Ecdysozoa</taxon>
        <taxon>Arthropoda</taxon>
        <taxon>Hexapoda</taxon>
        <taxon>Insecta</taxon>
        <taxon>Pterygota</taxon>
        <taxon>Neoptera</taxon>
        <taxon>Polyneoptera</taxon>
        <taxon>Phasmatodea</taxon>
        <taxon>Verophasmatodea</taxon>
        <taxon>Anareolatae</taxon>
        <taxon>Phasmatidae</taxon>
        <taxon>Eurycanthinae</taxon>
        <taxon>Dryococelus</taxon>
    </lineage>
</organism>
<evidence type="ECO:0000313" key="2">
    <source>
        <dbReference type="EMBL" id="KAJ8886506.1"/>
    </source>
</evidence>
<dbReference type="SUPFAM" id="SSF52540">
    <property type="entry name" value="P-loop containing nucleoside triphosphate hydrolases"/>
    <property type="match status" value="1"/>
</dbReference>
<evidence type="ECO:0000313" key="3">
    <source>
        <dbReference type="Proteomes" id="UP001159363"/>
    </source>
</evidence>
<protein>
    <recommendedName>
        <fullName evidence="1">ATPase AAA-type core domain-containing protein</fullName>
    </recommendedName>
</protein>
<accession>A0ABQ9HR03</accession>
<dbReference type="EMBL" id="JARBHB010000004">
    <property type="protein sequence ID" value="KAJ8886506.1"/>
    <property type="molecule type" value="Genomic_DNA"/>
</dbReference>
<dbReference type="InterPro" id="IPR003959">
    <property type="entry name" value="ATPase_AAA_core"/>
</dbReference>
<dbReference type="InterPro" id="IPR027417">
    <property type="entry name" value="P-loop_NTPase"/>
</dbReference>
<dbReference type="Gene3D" id="3.40.50.300">
    <property type="entry name" value="P-loop containing nucleotide triphosphate hydrolases"/>
    <property type="match status" value="1"/>
</dbReference>
<reference evidence="2 3" key="1">
    <citation type="submission" date="2023-02" db="EMBL/GenBank/DDBJ databases">
        <title>LHISI_Scaffold_Assembly.</title>
        <authorList>
            <person name="Stuart O.P."/>
            <person name="Cleave R."/>
            <person name="Magrath M.J.L."/>
            <person name="Mikheyev A.S."/>
        </authorList>
    </citation>
    <scope>NUCLEOTIDE SEQUENCE [LARGE SCALE GENOMIC DNA]</scope>
    <source>
        <strain evidence="2">Daus_M_001</strain>
        <tissue evidence="2">Leg muscle</tissue>
    </source>
</reference>
<sequence>MVHLEQGKFFQLNISDLQNPYVGETDTLITNLFKKVCEDKDITYVLIFDEIDNILRYPNKGVVPA</sequence>
<name>A0ABQ9HR03_9NEOP</name>